<keyword evidence="2" id="KW-1185">Reference proteome</keyword>
<dbReference type="Proteomes" id="UP000595437">
    <property type="component" value="Chromosome 21"/>
</dbReference>
<proteinExistence type="predicted"/>
<evidence type="ECO:0000313" key="2">
    <source>
        <dbReference type="Proteomes" id="UP000595437"/>
    </source>
</evidence>
<reference evidence="2" key="1">
    <citation type="submission" date="2021-01" db="EMBL/GenBank/DDBJ databases">
        <title>Caligus Genome Assembly.</title>
        <authorList>
            <person name="Gallardo-Escarate C."/>
        </authorList>
    </citation>
    <scope>NUCLEOTIDE SEQUENCE [LARGE SCALE GENOMIC DNA]</scope>
</reference>
<dbReference type="EMBL" id="CP045910">
    <property type="protein sequence ID" value="QQP31614.1"/>
    <property type="molecule type" value="Genomic_DNA"/>
</dbReference>
<name>A0A7T8GLI5_CALRO</name>
<dbReference type="AlphaFoldDB" id="A0A7T8GLI5"/>
<organism evidence="1 2">
    <name type="scientific">Caligus rogercresseyi</name>
    <name type="common">Sea louse</name>
    <dbReference type="NCBI Taxonomy" id="217165"/>
    <lineage>
        <taxon>Eukaryota</taxon>
        <taxon>Metazoa</taxon>
        <taxon>Ecdysozoa</taxon>
        <taxon>Arthropoda</taxon>
        <taxon>Crustacea</taxon>
        <taxon>Multicrustacea</taxon>
        <taxon>Hexanauplia</taxon>
        <taxon>Copepoda</taxon>
        <taxon>Siphonostomatoida</taxon>
        <taxon>Caligidae</taxon>
        <taxon>Caligus</taxon>
    </lineage>
</organism>
<sequence>MLLSVWRQNIRSVLLVFSQRQGKKPSTNYLSLCQRELMDRLKESSAASMRRELYRQPFPKSFTLSKQFLPLVWKQKEHFLPQDYS</sequence>
<gene>
    <name evidence="1" type="ORF">FKW44_025269</name>
</gene>
<evidence type="ECO:0000313" key="1">
    <source>
        <dbReference type="EMBL" id="QQP31614.1"/>
    </source>
</evidence>
<protein>
    <submittedName>
        <fullName evidence="1">Tbc1 domain family member 24-like protein</fullName>
    </submittedName>
</protein>
<accession>A0A7T8GLI5</accession>